<comment type="caution">
    <text evidence="2">The sequence shown here is derived from an EMBL/GenBank/DDBJ whole genome shotgun (WGS) entry which is preliminary data.</text>
</comment>
<dbReference type="Gene3D" id="3.40.50.2000">
    <property type="entry name" value="Glycogen Phosphorylase B"/>
    <property type="match status" value="2"/>
</dbReference>
<gene>
    <name evidence="2" type="ORF">UQ64_05640</name>
</gene>
<dbReference type="RefSeq" id="WP_060621928.1">
    <property type="nucleotide sequence ID" value="NZ_LCZJ02000014.1"/>
</dbReference>
<dbReference type="SUPFAM" id="SSF53756">
    <property type="entry name" value="UDP-Glycosyltransferase/glycogen phosphorylase"/>
    <property type="match status" value="1"/>
</dbReference>
<evidence type="ECO:0000313" key="2">
    <source>
        <dbReference type="EMBL" id="KTD88267.1"/>
    </source>
</evidence>
<dbReference type="AlphaFoldDB" id="A0A0W1B3Y3"/>
<dbReference type="GO" id="GO:0016757">
    <property type="term" value="F:glycosyltransferase activity"/>
    <property type="evidence" value="ECO:0007669"/>
    <property type="project" value="InterPro"/>
</dbReference>
<dbReference type="InterPro" id="IPR001296">
    <property type="entry name" value="Glyco_trans_1"/>
</dbReference>
<dbReference type="Proteomes" id="UP000054709">
    <property type="component" value="Unassembled WGS sequence"/>
</dbReference>
<evidence type="ECO:0000313" key="3">
    <source>
        <dbReference type="Proteomes" id="UP000054709"/>
    </source>
</evidence>
<dbReference type="OrthoDB" id="158463at2"/>
<organism evidence="2 3">
    <name type="scientific">Paenibacillus etheri</name>
    <dbReference type="NCBI Taxonomy" id="1306852"/>
    <lineage>
        <taxon>Bacteria</taxon>
        <taxon>Bacillati</taxon>
        <taxon>Bacillota</taxon>
        <taxon>Bacilli</taxon>
        <taxon>Bacillales</taxon>
        <taxon>Paenibacillaceae</taxon>
        <taxon>Paenibacillus</taxon>
    </lineage>
</organism>
<feature type="domain" description="Glycosyl transferase family 1" evidence="1">
    <location>
        <begin position="168"/>
        <end position="329"/>
    </location>
</feature>
<dbReference type="PANTHER" id="PTHR12526:SF627">
    <property type="entry name" value="D-RHAMNOSYLTRANSFERASE WBPZ"/>
    <property type="match status" value="1"/>
</dbReference>
<proteinExistence type="predicted"/>
<keyword evidence="3" id="KW-1185">Reference proteome</keyword>
<dbReference type="Pfam" id="PF00534">
    <property type="entry name" value="Glycos_transf_1"/>
    <property type="match status" value="1"/>
</dbReference>
<evidence type="ECO:0000259" key="1">
    <source>
        <dbReference type="Pfam" id="PF00534"/>
    </source>
</evidence>
<name>A0A0W1B3Y3_9BACL</name>
<accession>A0A0W1B3Y3</accession>
<dbReference type="EMBL" id="LCZJ02000014">
    <property type="protein sequence ID" value="KTD88267.1"/>
    <property type="molecule type" value="Genomic_DNA"/>
</dbReference>
<sequence>MKILFTFFNPSGGMQTLNRVRCQALHDRGVECHLLYTHPGKGQQNIPNIQTYITNNDGEIRGLLTREAFDLIVVCTDIYLAERFRGVGYKGPLVFEVQGLGTLDEAEQVINNFNERIHKLTDALLYPETTHLQTLFKGGFPSIPQYCFDNPIDCNQFGYTNYPTKSFPILGWVGRIQTNKNWREFLQIGQRLLAIHPELYLWIFQDDTLFEPEQKESYEQFVAETGIASRLISHSNVPHEQMADYMSIIGDSGGLLCSTSILEGFGYAVAEAMLCRCPVLTTDSDGIRRLVINNYTGKIYNRGQLDDAVNAALSLMHDPALRASIRLNGEWHIRNNLSSELYADRFLKMSHQLIRRRIHIEQRWS</sequence>
<protein>
    <recommendedName>
        <fullName evidence="1">Glycosyl transferase family 1 domain-containing protein</fullName>
    </recommendedName>
</protein>
<reference evidence="2 3" key="1">
    <citation type="journal article" date="2015" name="Int. Biodeterior. Biodegradation">
        <title>Physiological and genetic screening methods for the isolation of methyl tert-butyl ether-degrading bacteria for bioremediation purposes.</title>
        <authorList>
            <person name="Guisado I.M."/>
            <person name="Purswani J."/>
            <person name="Gonzalez Lopez J."/>
            <person name="Pozo C."/>
        </authorList>
    </citation>
    <scope>NUCLEOTIDE SEQUENCE [LARGE SCALE GENOMIC DNA]</scope>
    <source>
        <strain evidence="2 3">SH7</strain>
    </source>
</reference>
<dbReference type="PANTHER" id="PTHR12526">
    <property type="entry name" value="GLYCOSYLTRANSFERASE"/>
    <property type="match status" value="1"/>
</dbReference>
<dbReference type="CDD" id="cd03801">
    <property type="entry name" value="GT4_PimA-like"/>
    <property type="match status" value="1"/>
</dbReference>